<reference evidence="1 2" key="1">
    <citation type="submission" date="2016-09" db="EMBL/GenBank/DDBJ databases">
        <title>Pseudoalteromonas amylolytica sp. nov., isolated from the surface seawater.</title>
        <authorList>
            <person name="Wu Y.-H."/>
            <person name="Cheng H."/>
            <person name="Jin X.-B."/>
            <person name="Wang C.-S."/>
            <person name="Xu X.-W."/>
        </authorList>
    </citation>
    <scope>NUCLEOTIDE SEQUENCE [LARGE SCALE GENOMIC DNA]</scope>
    <source>
        <strain evidence="1 2">JW1</strain>
    </source>
</reference>
<dbReference type="EMBL" id="MKJU01000026">
    <property type="protein sequence ID" value="OHU90282.1"/>
    <property type="molecule type" value="Genomic_DNA"/>
</dbReference>
<organism evidence="1 2">
    <name type="scientific">Pseudoalteromonas amylolytica</name>
    <dbReference type="NCBI Taxonomy" id="1859457"/>
    <lineage>
        <taxon>Bacteria</taxon>
        <taxon>Pseudomonadati</taxon>
        <taxon>Pseudomonadota</taxon>
        <taxon>Gammaproteobacteria</taxon>
        <taxon>Alteromonadales</taxon>
        <taxon>Pseudoalteromonadaceae</taxon>
        <taxon>Pseudoalteromonas</taxon>
    </lineage>
</organism>
<comment type="caution">
    <text evidence="1">The sequence shown here is derived from an EMBL/GenBank/DDBJ whole genome shotgun (WGS) entry which is preliminary data.</text>
</comment>
<dbReference type="STRING" id="1859457.BET10_12845"/>
<proteinExistence type="predicted"/>
<evidence type="ECO:0000313" key="2">
    <source>
        <dbReference type="Proteomes" id="UP000179786"/>
    </source>
</evidence>
<accession>A0A1S1MXV3</accession>
<protein>
    <submittedName>
        <fullName evidence="1">Uncharacterized protein</fullName>
    </submittedName>
</protein>
<name>A0A1S1MXV3_9GAMM</name>
<dbReference type="Gene3D" id="3.40.190.10">
    <property type="entry name" value="Periplasmic binding protein-like II"/>
    <property type="match status" value="2"/>
</dbReference>
<dbReference type="SUPFAM" id="SSF53850">
    <property type="entry name" value="Periplasmic binding protein-like II"/>
    <property type="match status" value="1"/>
</dbReference>
<gene>
    <name evidence="1" type="ORF">BET10_12845</name>
</gene>
<evidence type="ECO:0000313" key="1">
    <source>
        <dbReference type="EMBL" id="OHU90282.1"/>
    </source>
</evidence>
<dbReference type="AlphaFoldDB" id="A0A1S1MXV3"/>
<keyword evidence="2" id="KW-1185">Reference proteome</keyword>
<sequence>MVVFICLHGLYSPAFGAQSKALKPLTLSTTNDPRTPLYQKTVQVLRVALAELGFTLNVITLPSKRSLSWSNMGKVDGELFRVSDLDLATYPNLIRVNEAIAVIDQSVIGKSGIVVNGWQSMQHYTIAYERGTAFLDKNQARFKGVILVDDFDQAIELIIAGRADITVTSKATAQRLMKNSPLSSHEIKIHNPPLVEVKLHTYINKQRHPELPHQLSQVLKVMKLDGRYGKLSQLTATSR</sequence>
<dbReference type="Proteomes" id="UP000179786">
    <property type="component" value="Unassembled WGS sequence"/>
</dbReference>